<proteinExistence type="predicted"/>
<dbReference type="Proteomes" id="UP000542353">
    <property type="component" value="Unassembled WGS sequence"/>
</dbReference>
<dbReference type="AlphaFoldDB" id="A0A7W7Z486"/>
<gene>
    <name evidence="1" type="ORF">HNR60_002262</name>
</gene>
<name>A0A7W7Z486_9BRAD</name>
<accession>A0A7W7Z486</accession>
<evidence type="ECO:0000313" key="1">
    <source>
        <dbReference type="EMBL" id="MBB5047505.1"/>
    </source>
</evidence>
<keyword evidence="2" id="KW-1185">Reference proteome</keyword>
<dbReference type="RefSeq" id="WP_184257403.1">
    <property type="nucleotide sequence ID" value="NZ_JACHIH010000012.1"/>
</dbReference>
<reference evidence="1 2" key="1">
    <citation type="submission" date="2020-08" db="EMBL/GenBank/DDBJ databases">
        <title>Genomic Encyclopedia of Type Strains, Phase IV (KMG-IV): sequencing the most valuable type-strain genomes for metagenomic binning, comparative biology and taxonomic classification.</title>
        <authorList>
            <person name="Goeker M."/>
        </authorList>
    </citation>
    <scope>NUCLEOTIDE SEQUENCE [LARGE SCALE GENOMIC DNA]</scope>
    <source>
        <strain evidence="1 2">DSM 12706</strain>
    </source>
</reference>
<comment type="caution">
    <text evidence="1">The sequence shown here is derived from an EMBL/GenBank/DDBJ whole genome shotgun (WGS) entry which is preliminary data.</text>
</comment>
<evidence type="ECO:0000313" key="2">
    <source>
        <dbReference type="Proteomes" id="UP000542353"/>
    </source>
</evidence>
<dbReference type="EMBL" id="JACHIH010000012">
    <property type="protein sequence ID" value="MBB5047505.1"/>
    <property type="molecule type" value="Genomic_DNA"/>
</dbReference>
<organism evidence="1 2">
    <name type="scientific">Rhodopseudomonas rhenobacensis</name>
    <dbReference type="NCBI Taxonomy" id="87461"/>
    <lineage>
        <taxon>Bacteria</taxon>
        <taxon>Pseudomonadati</taxon>
        <taxon>Pseudomonadota</taxon>
        <taxon>Alphaproteobacteria</taxon>
        <taxon>Hyphomicrobiales</taxon>
        <taxon>Nitrobacteraceae</taxon>
        <taxon>Rhodopseudomonas</taxon>
    </lineage>
</organism>
<protein>
    <submittedName>
        <fullName evidence="1">Uncharacterized protein</fullName>
    </submittedName>
</protein>
<sequence length="82" mass="9575">MSSEDVKAILDRVLTWPPERQQDAVEMLLMMEASDASAYRLTHDQIAEVRRRRDDPDAETLTLEEFTARLQQRIAARPQEMM</sequence>